<accession>A0A6V6YYT2</accession>
<proteinExistence type="predicted"/>
<sequence length="122" mass="14541">MNNKNKIIDHLQLTSAEYDERLFQIFWCWCQKFGKTINHSQQLLANHGIAKWWYAEYEKLEAKFIEAMPHLPLHTNSLEYHYFGFINQMNTIYPKPLIDAISVSVQKEEIKITKTLPTYYAN</sequence>
<comment type="caution">
    <text evidence="1">The sequence shown here is derived from an EMBL/GenBank/DDBJ whole genome shotgun (WGS) entry which is preliminary data.</text>
</comment>
<dbReference type="AlphaFoldDB" id="A0A6V6YYT2"/>
<dbReference type="RefSeq" id="WP_031457077.1">
    <property type="nucleotide sequence ID" value="NZ_CAIJDO010000130.1"/>
</dbReference>
<evidence type="ECO:0000313" key="1">
    <source>
        <dbReference type="EMBL" id="CAD0004414.1"/>
    </source>
</evidence>
<dbReference type="Proteomes" id="UP000556700">
    <property type="component" value="Unassembled WGS sequence"/>
</dbReference>
<evidence type="ECO:0000313" key="2">
    <source>
        <dbReference type="Proteomes" id="UP000556700"/>
    </source>
</evidence>
<organism evidence="1 2">
    <name type="scientific">Flavobacterium chungangense</name>
    <dbReference type="NCBI Taxonomy" id="554283"/>
    <lineage>
        <taxon>Bacteria</taxon>
        <taxon>Pseudomonadati</taxon>
        <taxon>Bacteroidota</taxon>
        <taxon>Flavobacteriia</taxon>
        <taxon>Flavobacteriales</taxon>
        <taxon>Flavobacteriaceae</taxon>
        <taxon>Flavobacterium</taxon>
    </lineage>
</organism>
<reference evidence="1 2" key="1">
    <citation type="submission" date="2020-06" db="EMBL/GenBank/DDBJ databases">
        <authorList>
            <person name="Criscuolo A."/>
        </authorList>
    </citation>
    <scope>NUCLEOTIDE SEQUENCE [LARGE SCALE GENOMIC DNA]</scope>
    <source>
        <strain evidence="2">CIP 110025</strain>
    </source>
</reference>
<gene>
    <name evidence="1" type="ORF">FLACHUCJ7_01849</name>
</gene>
<dbReference type="EMBL" id="CAIJDO010000130">
    <property type="protein sequence ID" value="CAD0004414.1"/>
    <property type="molecule type" value="Genomic_DNA"/>
</dbReference>
<keyword evidence="2" id="KW-1185">Reference proteome</keyword>
<name>A0A6V6YYT2_9FLAO</name>
<protein>
    <submittedName>
        <fullName evidence="1">Uncharacterized protein</fullName>
    </submittedName>
</protein>